<evidence type="ECO:0000313" key="1">
    <source>
        <dbReference type="EMBL" id="GAA2138124.1"/>
    </source>
</evidence>
<evidence type="ECO:0000313" key="2">
    <source>
        <dbReference type="Proteomes" id="UP001501771"/>
    </source>
</evidence>
<protein>
    <submittedName>
        <fullName evidence="1">Uncharacterized protein</fullName>
    </submittedName>
</protein>
<reference evidence="1 2" key="1">
    <citation type="journal article" date="2019" name="Int. J. Syst. Evol. Microbiol.">
        <title>The Global Catalogue of Microorganisms (GCM) 10K type strain sequencing project: providing services to taxonomists for standard genome sequencing and annotation.</title>
        <authorList>
            <consortium name="The Broad Institute Genomics Platform"/>
            <consortium name="The Broad Institute Genome Sequencing Center for Infectious Disease"/>
            <person name="Wu L."/>
            <person name="Ma J."/>
        </authorList>
    </citation>
    <scope>NUCLEOTIDE SEQUENCE [LARGE SCALE GENOMIC DNA]</scope>
    <source>
        <strain evidence="1 2">JCM 16022</strain>
    </source>
</reference>
<keyword evidence="2" id="KW-1185">Reference proteome</keyword>
<comment type="caution">
    <text evidence="1">The sequence shown here is derived from an EMBL/GenBank/DDBJ whole genome shotgun (WGS) entry which is preliminary data.</text>
</comment>
<proteinExistence type="predicted"/>
<sequence length="72" mass="8210">MFALVHRSHAAPKAVGQTVCSNCNHAAHRALKNPVTRLYEHVHPPTNCQVWVDRTTWWDGELCRCPDPVHRS</sequence>
<dbReference type="EMBL" id="BAAAQR010000001">
    <property type="protein sequence ID" value="GAA2138124.1"/>
    <property type="molecule type" value="Genomic_DNA"/>
</dbReference>
<dbReference type="Proteomes" id="UP001501771">
    <property type="component" value="Unassembled WGS sequence"/>
</dbReference>
<organism evidence="1 2">
    <name type="scientific">Nocardioides koreensis</name>
    <dbReference type="NCBI Taxonomy" id="433651"/>
    <lineage>
        <taxon>Bacteria</taxon>
        <taxon>Bacillati</taxon>
        <taxon>Actinomycetota</taxon>
        <taxon>Actinomycetes</taxon>
        <taxon>Propionibacteriales</taxon>
        <taxon>Nocardioidaceae</taxon>
        <taxon>Nocardioides</taxon>
    </lineage>
</organism>
<accession>A0ABN2Z7X1</accession>
<dbReference type="RefSeq" id="WP_344147289.1">
    <property type="nucleotide sequence ID" value="NZ_BAAAQR010000001.1"/>
</dbReference>
<gene>
    <name evidence="1" type="ORF">GCM10009844_05860</name>
</gene>
<name>A0ABN2Z7X1_9ACTN</name>